<feature type="compositionally biased region" description="Polar residues" evidence="5">
    <location>
        <begin position="895"/>
        <end position="932"/>
    </location>
</feature>
<dbReference type="Proteomes" id="UP000593567">
    <property type="component" value="Unassembled WGS sequence"/>
</dbReference>
<dbReference type="Pfam" id="PF11979">
    <property type="entry name" value="SARA_C"/>
    <property type="match status" value="1"/>
</dbReference>
<evidence type="ECO:0000256" key="4">
    <source>
        <dbReference type="PROSITE-ProRule" id="PRU00091"/>
    </source>
</evidence>
<evidence type="ECO:0000259" key="6">
    <source>
        <dbReference type="PROSITE" id="PS50178"/>
    </source>
</evidence>
<dbReference type="InterPro" id="IPR017455">
    <property type="entry name" value="Znf_FYVE-rel"/>
</dbReference>
<keyword evidence="2 4" id="KW-0863">Zinc-finger</keyword>
<sequence>MSLGQVAGKETSNSLSNGNFGQNYNTDNGLENLLDFSIEPDFGPAPSSLRTGHDNSQQLQANGLSKSNFDFSSQPLSLNTDVPTQSKSFVLSSECDDLLNMTFDIKASSQSNALSPVLPSLRETGSQDRVAMTPSSAMDTPELSPHLLDISLAVDESSATKEKRDQKVPAFDASQFLPLTTDANFLADYNNKQTELPSDPYVAHGQPPASVPSSMQSLLNPASHEILQPSAPSLSSDHSLPSRYSPSGLPPKHLGENASHYSWASNNGEVVSKQTVEHKPQMSEQPSHVDHFRVSDSQLHLVVQPSSDPQVTPTAAFLSEQSLPRSVVGDQHEELSINRNLHLLNGSTGVDNSIYQPFTLPSSRGASDDDLENISSVDQKERDAAPANSFQSHQGTRDEDMFAVNSVPYSSESLIASDVTHGRPGVSEHQSGGLVNAAVGEGQMTPSQSVVGCNGGNSETVGQFNSSGSVSGNTSSLTSAKLSAPSAVLAEPSSPLLLSRTAGLNDLMSSSPTAINPLVKNTPVTGSVDSFTRLQYADTQQPIDSFTALHNISLNQQSHRNSLLEQNGIIPSSEVEDIGWDIGATHTVVAEDVLADLGLDEPSSFHSQGEEHFGEIEDTGQLPYQTGATGYSVENYGAYVEPPSFLDYSVSANSLVPNEQEGLPSAADLQAMVAQDDVEFEGVEDAPHPTDVMPVDTIRAIHDTPHPTDVMPVDTPQAIHDTPHPTDVMPVDTPQAIHDTPHPTDFIPPDDSYPMQTEPTSEAAFSDIPPPPYTEREISSTPGTEPGVADNSLQSAAPTAGAEIIEYLDLGATRPYWVPDSEVNSCTACQSKFTFTRRRHHCRACGEIFCDNCCNLKSPLQYMDFKEARVCKQCHQNIALAAEQQARLFSSQLPESAQVEDQQSGAVGGAQATSEIPNTPTGVLKDTSTNRVVSGRDSNRSVIFSDGIRPGDDNSHLDGSDVTPSSRSRRKAKNRQKANVRLRETLRNTFLIPENTLPPLLCYDNDSSRYSAVDAEPDELGLIAKLREEGDDGRFAFAIHKDLNVEVKIVNMDCCTKKQCWCFTSHGLNTVSQDEVVLVLDCLPDENYIPRDVFHLYKMLYQQAAAGQQVTELGFADLSKVSPFDGESGFLGSKQHTGLLFIRPTFQCLKGLCLPDPPYLFAILIHVSEVPWARLFPVRLKLRLGAEFKYYPCPLVSVRGRPPVYGQINNTIMNLLADFQTYKYSLSKIEGFTVHLMDKITTISIPKNMYSTVMKVVGASQECVISFGASFSMHADSHIVCIQNSDGSYSSRTMNIRDQQRTVTGASFVVFSGSMKESYGMSAKCSIVEDGIMVQITKEALDDFKVKLKNMQEYTITCCKTDDSKEQNEKVQIVWVDDYKEYNLGVVSPIDDFPMDGVMSLRVKSFNDVMHDNFTIRWTEVFFVQVDESRLSADTVEITHFSETVSNSTCLALAPFLSQLHEQGMKKVALRVTLGPEQVEYICGSQGKTLSPDLMHNLDGELIPVLHSAASIINNSLLVLELIFHVLE</sequence>
<evidence type="ECO:0000256" key="5">
    <source>
        <dbReference type="SAM" id="MobiDB-lite"/>
    </source>
</evidence>
<proteinExistence type="predicted"/>
<evidence type="ECO:0000256" key="3">
    <source>
        <dbReference type="ARBA" id="ARBA00022833"/>
    </source>
</evidence>
<reference evidence="7" key="1">
    <citation type="submission" date="2020-06" db="EMBL/GenBank/DDBJ databases">
        <title>Draft genome of Bugula neritina, a colonial animal packing powerful symbionts and potential medicines.</title>
        <authorList>
            <person name="Rayko M."/>
        </authorList>
    </citation>
    <scope>NUCLEOTIDE SEQUENCE [LARGE SCALE GENOMIC DNA]</scope>
    <source>
        <strain evidence="7">Kwan_BN1</strain>
    </source>
</reference>
<feature type="region of interest" description="Disordered" evidence="5">
    <location>
        <begin position="895"/>
        <end position="978"/>
    </location>
</feature>
<keyword evidence="8" id="KW-1185">Reference proteome</keyword>
<dbReference type="InterPro" id="IPR011011">
    <property type="entry name" value="Znf_FYVE_PHD"/>
</dbReference>
<organism evidence="7 8">
    <name type="scientific">Bugula neritina</name>
    <name type="common">Brown bryozoan</name>
    <name type="synonym">Sertularia neritina</name>
    <dbReference type="NCBI Taxonomy" id="10212"/>
    <lineage>
        <taxon>Eukaryota</taxon>
        <taxon>Metazoa</taxon>
        <taxon>Spiralia</taxon>
        <taxon>Lophotrochozoa</taxon>
        <taxon>Bryozoa</taxon>
        <taxon>Gymnolaemata</taxon>
        <taxon>Cheilostomatida</taxon>
        <taxon>Flustrina</taxon>
        <taxon>Buguloidea</taxon>
        <taxon>Bugulidae</taxon>
        <taxon>Bugula</taxon>
    </lineage>
</organism>
<feature type="region of interest" description="Disordered" evidence="5">
    <location>
        <begin position="196"/>
        <end position="260"/>
    </location>
</feature>
<feature type="compositionally biased region" description="Basic and acidic residues" evidence="5">
    <location>
        <begin position="949"/>
        <end position="959"/>
    </location>
</feature>
<evidence type="ECO:0000313" key="8">
    <source>
        <dbReference type="Proteomes" id="UP000593567"/>
    </source>
</evidence>
<feature type="compositionally biased region" description="Polar residues" evidence="5">
    <location>
        <begin position="211"/>
        <end position="220"/>
    </location>
</feature>
<dbReference type="Gene3D" id="3.30.1360.220">
    <property type="entry name" value="Domain of unknown function (DUF3480), N-terminal subdomain"/>
    <property type="match status" value="1"/>
</dbReference>
<feature type="compositionally biased region" description="Polar residues" evidence="5">
    <location>
        <begin position="230"/>
        <end position="245"/>
    </location>
</feature>
<dbReference type="SMART" id="SM01421">
    <property type="entry name" value="DUF3480"/>
    <property type="match status" value="1"/>
</dbReference>
<dbReference type="SMART" id="SM00064">
    <property type="entry name" value="FYVE"/>
    <property type="match status" value="1"/>
</dbReference>
<comment type="caution">
    <text evidence="7">The sequence shown here is derived from an EMBL/GenBank/DDBJ whole genome shotgun (WGS) entry which is preliminary data.</text>
</comment>
<feature type="region of interest" description="Disordered" evidence="5">
    <location>
        <begin position="377"/>
        <end position="399"/>
    </location>
</feature>
<accession>A0A7J7KGR9</accession>
<dbReference type="GO" id="GO:0031901">
    <property type="term" value="C:early endosome membrane"/>
    <property type="evidence" value="ECO:0007669"/>
    <property type="project" value="TreeGrafter"/>
</dbReference>
<dbReference type="GO" id="GO:0016197">
    <property type="term" value="P:endosomal transport"/>
    <property type="evidence" value="ECO:0007669"/>
    <property type="project" value="TreeGrafter"/>
</dbReference>
<gene>
    <name evidence="7" type="ORF">EB796_004269</name>
</gene>
<dbReference type="PANTHER" id="PTHR46319:SF3">
    <property type="entry name" value="ZINC FINGER FYVE DOMAIN-CONTAINING PROTEIN"/>
    <property type="match status" value="1"/>
</dbReference>
<evidence type="ECO:0000256" key="1">
    <source>
        <dbReference type="ARBA" id="ARBA00022723"/>
    </source>
</evidence>
<feature type="compositionally biased region" description="Polar residues" evidence="5">
    <location>
        <begin position="10"/>
        <end position="23"/>
    </location>
</feature>
<feature type="region of interest" description="Disordered" evidence="5">
    <location>
        <begin position="1"/>
        <end position="23"/>
    </location>
</feature>
<dbReference type="PANTHER" id="PTHR46319">
    <property type="entry name" value="ZINC FINGER FYVE DOMAIN-CONTAINING PROTEIN"/>
    <property type="match status" value="1"/>
</dbReference>
<evidence type="ECO:0000313" key="7">
    <source>
        <dbReference type="EMBL" id="KAF6037447.1"/>
    </source>
</evidence>
<dbReference type="InterPro" id="IPR013083">
    <property type="entry name" value="Znf_RING/FYVE/PHD"/>
</dbReference>
<protein>
    <submittedName>
        <fullName evidence="7">ZFYVE9</fullName>
    </submittedName>
</protein>
<dbReference type="FunFam" id="3.30.40.10:FF:000084">
    <property type="entry name" value="Zinc finger, FYVE domain-containing 9b"/>
    <property type="match status" value="1"/>
</dbReference>
<dbReference type="InterPro" id="IPR022557">
    <property type="entry name" value="SARA-like_C"/>
</dbReference>
<keyword evidence="1" id="KW-0479">Metal-binding</keyword>
<dbReference type="SUPFAM" id="SSF57903">
    <property type="entry name" value="FYVE/PHD zinc finger"/>
    <property type="match status" value="1"/>
</dbReference>
<dbReference type="EMBL" id="VXIV02000571">
    <property type="protein sequence ID" value="KAF6037447.1"/>
    <property type="molecule type" value="Genomic_DNA"/>
</dbReference>
<dbReference type="Gene3D" id="3.30.500.40">
    <property type="match status" value="1"/>
</dbReference>
<dbReference type="Pfam" id="PF01363">
    <property type="entry name" value="FYVE"/>
    <property type="match status" value="1"/>
</dbReference>
<feature type="region of interest" description="Disordered" evidence="5">
    <location>
        <begin position="742"/>
        <end position="795"/>
    </location>
</feature>
<dbReference type="OrthoDB" id="5872154at2759"/>
<evidence type="ECO:0000256" key="2">
    <source>
        <dbReference type="ARBA" id="ARBA00022771"/>
    </source>
</evidence>
<dbReference type="PROSITE" id="PS50178">
    <property type="entry name" value="ZF_FYVE"/>
    <property type="match status" value="1"/>
</dbReference>
<keyword evidence="3" id="KW-0862">Zinc</keyword>
<dbReference type="GO" id="GO:0008270">
    <property type="term" value="F:zinc ion binding"/>
    <property type="evidence" value="ECO:0007669"/>
    <property type="project" value="UniProtKB-KW"/>
</dbReference>
<name>A0A7J7KGR9_BUGNE</name>
<feature type="compositionally biased region" description="Basic residues" evidence="5">
    <location>
        <begin position="967"/>
        <end position="978"/>
    </location>
</feature>
<dbReference type="InterPro" id="IPR000306">
    <property type="entry name" value="Znf_FYVE"/>
</dbReference>
<dbReference type="Gene3D" id="3.30.40.10">
    <property type="entry name" value="Zinc/RING finger domain, C3HC4 (zinc finger)"/>
    <property type="match status" value="1"/>
</dbReference>
<dbReference type="CDD" id="cd15729">
    <property type="entry name" value="FYVE_endofin"/>
    <property type="match status" value="1"/>
</dbReference>
<feature type="domain" description="FYVE-type" evidence="6">
    <location>
        <begin position="820"/>
        <end position="879"/>
    </location>
</feature>